<dbReference type="Gene3D" id="1.20.120.530">
    <property type="entry name" value="GntR ligand-binding domain-like"/>
    <property type="match status" value="1"/>
</dbReference>
<feature type="region of interest" description="Disordered" evidence="4">
    <location>
        <begin position="1"/>
        <end position="23"/>
    </location>
</feature>
<dbReference type="InterPro" id="IPR036390">
    <property type="entry name" value="WH_DNA-bd_sf"/>
</dbReference>
<dbReference type="PRINTS" id="PR00035">
    <property type="entry name" value="HTHGNTR"/>
</dbReference>
<keyword evidence="2" id="KW-0238">DNA-binding</keyword>
<sequence length="247" mass="27286">MFNRERANAPGDRPHAPHAPNDRRRLHGSIAHKIGVGIVGGQYAPGEILPNEDDFSEKLDVSRTAYREAIRILAAKGLVESRPKIGTRIRPRTDWNFLDADVLAWLLAAEASPSFVAALYEVRDMVEPRAAELAAQRRTATDLANMTSALAVMRRERLSNVAGQQADLDFHHAILLAAHNEPLVSMSPAIGMTIQWSNQFKGARGQLDQDAFQEHWDVYEAIEKQDGPRAREAMAALIARAQPDTVG</sequence>
<dbReference type="RefSeq" id="WP_407048973.1">
    <property type="nucleotide sequence ID" value="NZ_CP158568.1"/>
</dbReference>
<dbReference type="SUPFAM" id="SSF48008">
    <property type="entry name" value="GntR ligand-binding domain-like"/>
    <property type="match status" value="1"/>
</dbReference>
<dbReference type="InterPro" id="IPR008920">
    <property type="entry name" value="TF_FadR/GntR_C"/>
</dbReference>
<organism evidence="6">
    <name type="scientific">Methyloraptor flagellatus</name>
    <dbReference type="NCBI Taxonomy" id="3162530"/>
    <lineage>
        <taxon>Bacteria</taxon>
        <taxon>Pseudomonadati</taxon>
        <taxon>Pseudomonadota</taxon>
        <taxon>Alphaproteobacteria</taxon>
        <taxon>Hyphomicrobiales</taxon>
        <taxon>Ancalomicrobiaceae</taxon>
        <taxon>Methyloraptor</taxon>
    </lineage>
</organism>
<dbReference type="InterPro" id="IPR000524">
    <property type="entry name" value="Tscrpt_reg_HTH_GntR"/>
</dbReference>
<dbReference type="EMBL" id="CP158568">
    <property type="protein sequence ID" value="XBY43875.1"/>
    <property type="molecule type" value="Genomic_DNA"/>
</dbReference>
<dbReference type="AlphaFoldDB" id="A0AAU7X7Z5"/>
<dbReference type="SMART" id="SM00345">
    <property type="entry name" value="HTH_GNTR"/>
    <property type="match status" value="1"/>
</dbReference>
<keyword evidence="1" id="KW-0805">Transcription regulation</keyword>
<dbReference type="GO" id="GO:0003677">
    <property type="term" value="F:DNA binding"/>
    <property type="evidence" value="ECO:0007669"/>
    <property type="project" value="UniProtKB-KW"/>
</dbReference>
<dbReference type="PROSITE" id="PS50949">
    <property type="entry name" value="HTH_GNTR"/>
    <property type="match status" value="1"/>
</dbReference>
<dbReference type="Gene3D" id="1.10.10.10">
    <property type="entry name" value="Winged helix-like DNA-binding domain superfamily/Winged helix DNA-binding domain"/>
    <property type="match status" value="1"/>
</dbReference>
<protein>
    <submittedName>
        <fullName evidence="6">FadR/GntR family transcriptional regulator</fullName>
    </submittedName>
</protein>
<dbReference type="InterPro" id="IPR011711">
    <property type="entry name" value="GntR_C"/>
</dbReference>
<accession>A0AAU7X7Z5</accession>
<name>A0AAU7X7Z5_9HYPH</name>
<dbReference type="GO" id="GO:0003700">
    <property type="term" value="F:DNA-binding transcription factor activity"/>
    <property type="evidence" value="ECO:0007669"/>
    <property type="project" value="InterPro"/>
</dbReference>
<dbReference type="CDD" id="cd07377">
    <property type="entry name" value="WHTH_GntR"/>
    <property type="match status" value="1"/>
</dbReference>
<gene>
    <name evidence="6" type="ORF">ABS361_17690</name>
</gene>
<evidence type="ECO:0000256" key="1">
    <source>
        <dbReference type="ARBA" id="ARBA00023015"/>
    </source>
</evidence>
<dbReference type="SMART" id="SM00895">
    <property type="entry name" value="FCD"/>
    <property type="match status" value="1"/>
</dbReference>
<feature type="domain" description="HTH gntR-type" evidence="5">
    <location>
        <begin position="24"/>
        <end position="92"/>
    </location>
</feature>
<dbReference type="PANTHER" id="PTHR43537">
    <property type="entry name" value="TRANSCRIPTIONAL REGULATOR, GNTR FAMILY"/>
    <property type="match status" value="1"/>
</dbReference>
<reference evidence="6" key="1">
    <citation type="submission" date="2024-06" db="EMBL/GenBank/DDBJ databases">
        <title>Methylostella associata gen. nov., sp. nov., a novel Ancalomicrobiaceae-affiliated facultatively methylotrophic bacteria that feed on methanotrophs of the genus Methylococcus.</title>
        <authorList>
            <person name="Saltykova V."/>
            <person name="Danilova O.V."/>
            <person name="Oshkin I.Y."/>
            <person name="Belova S.E."/>
            <person name="Pimenov N.V."/>
            <person name="Dedysh S.N."/>
        </authorList>
    </citation>
    <scope>NUCLEOTIDE SEQUENCE</scope>
    <source>
        <strain evidence="6">S20</strain>
    </source>
</reference>
<dbReference type="KEGG" id="mflg:ABS361_17690"/>
<proteinExistence type="predicted"/>
<dbReference type="Pfam" id="PF07729">
    <property type="entry name" value="FCD"/>
    <property type="match status" value="1"/>
</dbReference>
<dbReference type="Pfam" id="PF00392">
    <property type="entry name" value="GntR"/>
    <property type="match status" value="1"/>
</dbReference>
<evidence type="ECO:0000256" key="4">
    <source>
        <dbReference type="SAM" id="MobiDB-lite"/>
    </source>
</evidence>
<keyword evidence="3" id="KW-0804">Transcription</keyword>
<dbReference type="SUPFAM" id="SSF46785">
    <property type="entry name" value="Winged helix' DNA-binding domain"/>
    <property type="match status" value="1"/>
</dbReference>
<dbReference type="PANTHER" id="PTHR43537:SF44">
    <property type="entry name" value="GNTR FAMILY REGULATORY PROTEIN"/>
    <property type="match status" value="1"/>
</dbReference>
<dbReference type="InterPro" id="IPR036388">
    <property type="entry name" value="WH-like_DNA-bd_sf"/>
</dbReference>
<evidence type="ECO:0000259" key="5">
    <source>
        <dbReference type="PROSITE" id="PS50949"/>
    </source>
</evidence>
<evidence type="ECO:0000256" key="2">
    <source>
        <dbReference type="ARBA" id="ARBA00023125"/>
    </source>
</evidence>
<evidence type="ECO:0000256" key="3">
    <source>
        <dbReference type="ARBA" id="ARBA00023163"/>
    </source>
</evidence>
<evidence type="ECO:0000313" key="6">
    <source>
        <dbReference type="EMBL" id="XBY43875.1"/>
    </source>
</evidence>